<dbReference type="Gene3D" id="3.30.420.10">
    <property type="entry name" value="Ribonuclease H-like superfamily/Ribonuclease H"/>
    <property type="match status" value="1"/>
</dbReference>
<evidence type="ECO:0000313" key="2">
    <source>
        <dbReference type="Proteomes" id="UP000313359"/>
    </source>
</evidence>
<dbReference type="Proteomes" id="UP000313359">
    <property type="component" value="Unassembled WGS sequence"/>
</dbReference>
<gene>
    <name evidence="1" type="ORF">L227DRAFT_656930</name>
</gene>
<dbReference type="STRING" id="1328759.A0A5C2RWY0"/>
<organism evidence="1 2">
    <name type="scientific">Lentinus tigrinus ALCF2SS1-6</name>
    <dbReference type="NCBI Taxonomy" id="1328759"/>
    <lineage>
        <taxon>Eukaryota</taxon>
        <taxon>Fungi</taxon>
        <taxon>Dikarya</taxon>
        <taxon>Basidiomycota</taxon>
        <taxon>Agaricomycotina</taxon>
        <taxon>Agaricomycetes</taxon>
        <taxon>Polyporales</taxon>
        <taxon>Polyporaceae</taxon>
        <taxon>Lentinus</taxon>
    </lineage>
</organism>
<accession>A0A5C2RWY0</accession>
<reference evidence="1" key="1">
    <citation type="journal article" date="2018" name="Genome Biol. Evol.">
        <title>Genomics and development of Lentinus tigrinus, a white-rot wood-decaying mushroom with dimorphic fruiting bodies.</title>
        <authorList>
            <person name="Wu B."/>
            <person name="Xu Z."/>
            <person name="Knudson A."/>
            <person name="Carlson A."/>
            <person name="Chen N."/>
            <person name="Kovaka S."/>
            <person name="LaButti K."/>
            <person name="Lipzen A."/>
            <person name="Pennachio C."/>
            <person name="Riley R."/>
            <person name="Schakwitz W."/>
            <person name="Umezawa K."/>
            <person name="Ohm R.A."/>
            <person name="Grigoriev I.V."/>
            <person name="Nagy L.G."/>
            <person name="Gibbons J."/>
            <person name="Hibbett D."/>
        </authorList>
    </citation>
    <scope>NUCLEOTIDE SEQUENCE [LARGE SCALE GENOMIC DNA]</scope>
    <source>
        <strain evidence="1">ALCF2SS1-6</strain>
    </source>
</reference>
<dbReference type="InterPro" id="IPR036397">
    <property type="entry name" value="RNaseH_sf"/>
</dbReference>
<dbReference type="EMBL" id="ML122295">
    <property type="protein sequence ID" value="RPD55495.1"/>
    <property type="molecule type" value="Genomic_DNA"/>
</dbReference>
<dbReference type="SUPFAM" id="SSF53098">
    <property type="entry name" value="Ribonuclease H-like"/>
    <property type="match status" value="1"/>
</dbReference>
<name>A0A5C2RWY0_9APHY</name>
<dbReference type="GO" id="GO:0003676">
    <property type="term" value="F:nucleic acid binding"/>
    <property type="evidence" value="ECO:0007669"/>
    <property type="project" value="InterPro"/>
</dbReference>
<proteinExistence type="predicted"/>
<evidence type="ECO:0000313" key="1">
    <source>
        <dbReference type="EMBL" id="RPD55495.1"/>
    </source>
</evidence>
<dbReference type="InterPro" id="IPR012337">
    <property type="entry name" value="RNaseH-like_sf"/>
</dbReference>
<keyword evidence="2" id="KW-1185">Reference proteome</keyword>
<protein>
    <submittedName>
        <fullName evidence="1">Uncharacterized protein</fullName>
    </submittedName>
</protein>
<sequence length="355" mass="39377">MAADEPTYILCDTYEAASQAVVELSQCSTLIVDCEGRDIGMPGGALSIIAVGDRSGSPLFLFDVLALSDKSHALLAPFLSILRRPDITKVMWDGRADSFEIAETYGVQMGGVLDLQLVEVVQRGRRLRKDGWRRNHTIDYFKDTKDELTADPASLEGIHRVYGLERCLGLYRLIKKGEGKNSEVVAQHGTDVWLQRPLPPTLLEYSAHDIQLIAKLFARFQKKGQYLNDPEALKAMSARYMEVYSSRELTAKHVPLDLCKFVPLEVLAPPKDGVSRFECARCERVLSLASFSTAPVASVKIVDADDAAPSVEREPEPEAQDNTVAKQRLTLCRLCHLVAREKSEADLGEWVAISD</sequence>
<dbReference type="PANTHER" id="PTHR43040:SF1">
    <property type="entry name" value="RIBONUCLEASE D"/>
    <property type="match status" value="1"/>
</dbReference>
<dbReference type="PANTHER" id="PTHR43040">
    <property type="entry name" value="RIBONUCLEASE D"/>
    <property type="match status" value="1"/>
</dbReference>
<dbReference type="OrthoDB" id="26838at2759"/>
<dbReference type="AlphaFoldDB" id="A0A5C2RWY0"/>